<evidence type="ECO:0000256" key="3">
    <source>
        <dbReference type="ARBA" id="ARBA00015084"/>
    </source>
</evidence>
<dbReference type="SUPFAM" id="SSF56281">
    <property type="entry name" value="Metallo-hydrolase/oxidoreductase"/>
    <property type="match status" value="1"/>
</dbReference>
<gene>
    <name evidence="6" type="primary">pqqB</name>
    <name evidence="8" type="ORF">GEM_4427</name>
</gene>
<sequence length="303" mass="32723">MRIHILGSAAGGGFPQWNCNCANCAGFRAGTVDARARTQSSIALSDDGTSWVLCNASPDIRAQLQDFPSLQPGRAPRDTGIGAVVLMDSQIDHTAGLLSLREGCPLQLWCTDMVHQDLTTGFPLFNMLQHWNGGLVWNRIALGASFTVPACPNLRFTPLPLHSAAPPYSPHRSDPHPGDNIGLLVEDRRSGGTLFYAPGLGTVDDALLQQMNGADCVLVDGTLWDDDEMRRRGVGVRTGREMGHLALNGPGGMLDVLARVPGPRKVLIHVNNTNPILDERAPERAELRRRGIEVAFDGMDIVL</sequence>
<dbReference type="NCBIfam" id="TIGR02108">
    <property type="entry name" value="PQQ_syn_pqqB"/>
    <property type="match status" value="1"/>
</dbReference>
<comment type="function">
    <text evidence="6">May be involved in the transport of PQQ or its precursor to the periplasm.</text>
</comment>
<dbReference type="InterPro" id="IPR011842">
    <property type="entry name" value="PQQ_synth_PqqB"/>
</dbReference>
<keyword evidence="4 6" id="KW-0813">Transport</keyword>
<dbReference type="InterPro" id="IPR036866">
    <property type="entry name" value="RibonucZ/Hydroxyglut_hydro"/>
</dbReference>
<evidence type="ECO:0000313" key="8">
    <source>
        <dbReference type="EMBL" id="AFQ50817.1"/>
    </source>
</evidence>
<dbReference type="Pfam" id="PF12706">
    <property type="entry name" value="Lactamase_B_2"/>
    <property type="match status" value="1"/>
</dbReference>
<dbReference type="EMBL" id="CP003775">
    <property type="protein sequence ID" value="AFQ50817.1"/>
    <property type="molecule type" value="Genomic_DNA"/>
</dbReference>
<dbReference type="CDD" id="cd16274">
    <property type="entry name" value="PQQB-like_MBL-fold"/>
    <property type="match status" value="1"/>
</dbReference>
<accession>A0A9W3K4I8</accession>
<dbReference type="RefSeq" id="WP_014899584.1">
    <property type="nucleotide sequence ID" value="NC_018514.1"/>
</dbReference>
<evidence type="ECO:0000256" key="5">
    <source>
        <dbReference type="ARBA" id="ARBA00022905"/>
    </source>
</evidence>
<evidence type="ECO:0000256" key="2">
    <source>
        <dbReference type="ARBA" id="ARBA00008481"/>
    </source>
</evidence>
<comment type="pathway">
    <text evidence="1 6">Cofactor biosynthesis; pyrroloquinoline quinone biosynthesis.</text>
</comment>
<reference evidence="8 9" key="1">
    <citation type="journal article" date="2012" name="J. Bacteriol.">
        <title>Complete Genome Sequence of Burkholderia sp. Strain GG4, a Betaproteobacterium That Reduces 3-Oxo-N-Acylhomoserine Lactones and Produces Different N-Acylhomoserine Lactones.</title>
        <authorList>
            <person name="Hong K.W."/>
            <person name="Koh C.L."/>
            <person name="Sam C.K."/>
            <person name="Yin W.F."/>
            <person name="Chan K.G."/>
        </authorList>
    </citation>
    <scope>NUCLEOTIDE SEQUENCE [LARGE SCALE GENOMIC DNA]</scope>
    <source>
        <strain evidence="8 9">GG4</strain>
    </source>
</reference>
<evidence type="ECO:0000256" key="6">
    <source>
        <dbReference type="HAMAP-Rule" id="MF_00653"/>
    </source>
</evidence>
<feature type="domain" description="Metallo-beta-lactamase" evidence="7">
    <location>
        <begin position="51"/>
        <end position="269"/>
    </location>
</feature>
<protein>
    <recommendedName>
        <fullName evidence="3 6">Coenzyme PQQ synthesis protein B</fullName>
    </recommendedName>
    <alternativeName>
        <fullName evidence="6">Pyrroloquinoline quinone biosynthesis protein B</fullName>
    </alternativeName>
</protein>
<dbReference type="PANTHER" id="PTHR42663:SF7">
    <property type="entry name" value="COENZYME PQQ SYNTHESIS PROTEIN B"/>
    <property type="match status" value="1"/>
</dbReference>
<dbReference type="GO" id="GO:0018189">
    <property type="term" value="P:pyrroloquinoline quinone biosynthetic process"/>
    <property type="evidence" value="ECO:0007669"/>
    <property type="project" value="UniProtKB-UniRule"/>
</dbReference>
<evidence type="ECO:0000256" key="4">
    <source>
        <dbReference type="ARBA" id="ARBA00022448"/>
    </source>
</evidence>
<dbReference type="PANTHER" id="PTHR42663">
    <property type="entry name" value="HYDROLASE C777.06C-RELATED-RELATED"/>
    <property type="match status" value="1"/>
</dbReference>
<evidence type="ECO:0000256" key="1">
    <source>
        <dbReference type="ARBA" id="ARBA00004886"/>
    </source>
</evidence>
<dbReference type="InterPro" id="IPR001279">
    <property type="entry name" value="Metallo-B-lactamas"/>
</dbReference>
<evidence type="ECO:0000313" key="9">
    <source>
        <dbReference type="Proteomes" id="UP000032866"/>
    </source>
</evidence>
<dbReference type="HAMAP" id="MF_00653">
    <property type="entry name" value="PQQ_syn_PqqB"/>
    <property type="match status" value="1"/>
</dbReference>
<name>A0A9W3K4I8_BURCE</name>
<evidence type="ECO:0000259" key="7">
    <source>
        <dbReference type="Pfam" id="PF12706"/>
    </source>
</evidence>
<keyword evidence="5 6" id="KW-0884">PQQ biosynthesis</keyword>
<organism evidence="8 9">
    <name type="scientific">Burkholderia cepacia GG4</name>
    <dbReference type="NCBI Taxonomy" id="1009846"/>
    <lineage>
        <taxon>Bacteria</taxon>
        <taxon>Pseudomonadati</taxon>
        <taxon>Pseudomonadota</taxon>
        <taxon>Betaproteobacteria</taxon>
        <taxon>Burkholderiales</taxon>
        <taxon>Burkholderiaceae</taxon>
        <taxon>Burkholderia</taxon>
        <taxon>Burkholderia cepacia complex</taxon>
    </lineage>
</organism>
<dbReference type="KEGG" id="bct:GEM_4427"/>
<comment type="similarity">
    <text evidence="2 6">Belongs to the PqqB family.</text>
</comment>
<dbReference type="AlphaFoldDB" id="A0A9W3K4I8"/>
<proteinExistence type="inferred from homology"/>
<dbReference type="Gene3D" id="3.60.15.10">
    <property type="entry name" value="Ribonuclease Z/Hydroxyacylglutathione hydrolase-like"/>
    <property type="match status" value="1"/>
</dbReference>
<dbReference type="Proteomes" id="UP000032866">
    <property type="component" value="Chromosome 2"/>
</dbReference>